<keyword evidence="5" id="KW-1185">Reference proteome</keyword>
<feature type="domain" description="Carbohydrate kinase PfkB" evidence="3">
    <location>
        <begin position="60"/>
        <end position="345"/>
    </location>
</feature>
<proteinExistence type="predicted"/>
<protein>
    <submittedName>
        <fullName evidence="4">Pseudouridine kinase</fullName>
    </submittedName>
</protein>
<evidence type="ECO:0000259" key="3">
    <source>
        <dbReference type="Pfam" id="PF00294"/>
    </source>
</evidence>
<dbReference type="PANTHER" id="PTHR42909:SF4">
    <property type="entry name" value="CARBOHYDRATE KINASE, PFKB FAMILY"/>
    <property type="match status" value="1"/>
</dbReference>
<dbReference type="InterPro" id="IPR029056">
    <property type="entry name" value="Ribokinase-like"/>
</dbReference>
<reference evidence="4 5" key="1">
    <citation type="submission" date="2019-03" db="EMBL/GenBank/DDBJ databases">
        <title>Genomic Encyclopedia of Type Strains, Phase III (KMG-III): the genomes of soil and plant-associated and newly described type strains.</title>
        <authorList>
            <person name="Whitman W."/>
        </authorList>
    </citation>
    <scope>NUCLEOTIDE SEQUENCE [LARGE SCALE GENOMIC DNA]</scope>
    <source>
        <strain evidence="4 5">CGMCC 1.7002</strain>
    </source>
</reference>
<gene>
    <name evidence="4" type="ORF">ATL17_1037</name>
</gene>
<comment type="caution">
    <text evidence="4">The sequence shown here is derived from an EMBL/GenBank/DDBJ whole genome shotgun (WGS) entry which is preliminary data.</text>
</comment>
<dbReference type="GO" id="GO:0016301">
    <property type="term" value="F:kinase activity"/>
    <property type="evidence" value="ECO:0007669"/>
    <property type="project" value="UniProtKB-KW"/>
</dbReference>
<dbReference type="InterPro" id="IPR036390">
    <property type="entry name" value="WH_DNA-bd_sf"/>
</dbReference>
<evidence type="ECO:0000313" key="4">
    <source>
        <dbReference type="EMBL" id="TDQ67030.1"/>
    </source>
</evidence>
<evidence type="ECO:0000256" key="1">
    <source>
        <dbReference type="ARBA" id="ARBA00022679"/>
    </source>
</evidence>
<dbReference type="PROSITE" id="PS00583">
    <property type="entry name" value="PFKB_KINASES_1"/>
    <property type="match status" value="1"/>
</dbReference>
<keyword evidence="1" id="KW-0808">Transferase</keyword>
<dbReference type="GO" id="GO:0005737">
    <property type="term" value="C:cytoplasm"/>
    <property type="evidence" value="ECO:0007669"/>
    <property type="project" value="TreeGrafter"/>
</dbReference>
<dbReference type="AlphaFoldDB" id="A0A4R6VWN5"/>
<dbReference type="SUPFAM" id="SSF53613">
    <property type="entry name" value="Ribokinase-like"/>
    <property type="match status" value="1"/>
</dbReference>
<dbReference type="Gene3D" id="1.10.10.10">
    <property type="entry name" value="Winged helix-like DNA-binding domain superfamily/Winged helix DNA-binding domain"/>
    <property type="match status" value="1"/>
</dbReference>
<dbReference type="GO" id="GO:0016798">
    <property type="term" value="F:hydrolase activity, acting on glycosyl bonds"/>
    <property type="evidence" value="ECO:0007669"/>
    <property type="project" value="TreeGrafter"/>
</dbReference>
<dbReference type="GO" id="GO:0004730">
    <property type="term" value="F:pseudouridylate synthase activity"/>
    <property type="evidence" value="ECO:0007669"/>
    <property type="project" value="TreeGrafter"/>
</dbReference>
<dbReference type="InterPro" id="IPR011611">
    <property type="entry name" value="PfkB_dom"/>
</dbReference>
<dbReference type="Proteomes" id="UP000295391">
    <property type="component" value="Unassembled WGS sequence"/>
</dbReference>
<dbReference type="PANTHER" id="PTHR42909">
    <property type="entry name" value="ZGC:136858"/>
    <property type="match status" value="1"/>
</dbReference>
<dbReference type="OrthoDB" id="9806249at2"/>
<dbReference type="Gene3D" id="3.40.1190.20">
    <property type="match status" value="1"/>
</dbReference>
<sequence length="366" mass="38443">MSLTDLEQRLLAAITAHPYASQKELGEQLGVARATVANYIERLQAKGFILGRAYIVAQQQSILCIGGAVMDRVLKLKEPGILETSNPASAEETRGGVARNVAENLARLGDATKLLSIVGDDGAADALIGATAESGVDLSHMVRSTNGTTGTYTAIMQPNGSLYLGVADMDIFNQMDAQFVQSNIGLVSGAALVFADTNLPADGLAKLITHCRDQQIQLAIDSVSIPKFKRLPQDLSGVSYLFCNKDEAAATTGEQEPQAILDALLARGAAHAIMTDGANGVYLAAQNDQPTTMQHLAVPAAEIVDVSGAGDAFVAGTLHGLNQQRPLSQAAQFGIGAAQHTLKSTLRNSPDLSHAAVETFAQQHFQ</sequence>
<keyword evidence="2 4" id="KW-0418">Kinase</keyword>
<dbReference type="EMBL" id="SNYR01000001">
    <property type="protein sequence ID" value="TDQ67030.1"/>
    <property type="molecule type" value="Genomic_DNA"/>
</dbReference>
<organism evidence="4 5">
    <name type="scientific">Maritalea mobilis</name>
    <dbReference type="NCBI Taxonomy" id="483324"/>
    <lineage>
        <taxon>Bacteria</taxon>
        <taxon>Pseudomonadati</taxon>
        <taxon>Pseudomonadota</taxon>
        <taxon>Alphaproteobacteria</taxon>
        <taxon>Hyphomicrobiales</taxon>
        <taxon>Devosiaceae</taxon>
        <taxon>Maritalea</taxon>
    </lineage>
</organism>
<dbReference type="Pfam" id="PF13412">
    <property type="entry name" value="HTH_24"/>
    <property type="match status" value="1"/>
</dbReference>
<dbReference type="SUPFAM" id="SSF46785">
    <property type="entry name" value="Winged helix' DNA-binding domain"/>
    <property type="match status" value="1"/>
</dbReference>
<name>A0A4R6VWN5_9HYPH</name>
<evidence type="ECO:0000313" key="5">
    <source>
        <dbReference type="Proteomes" id="UP000295391"/>
    </source>
</evidence>
<accession>A0A4R6VWN5</accession>
<dbReference type="InterPro" id="IPR036388">
    <property type="entry name" value="WH-like_DNA-bd_sf"/>
</dbReference>
<dbReference type="Pfam" id="PF00294">
    <property type="entry name" value="PfkB"/>
    <property type="match status" value="1"/>
</dbReference>
<dbReference type="CDD" id="cd01941">
    <property type="entry name" value="YeiC_kinase_like"/>
    <property type="match status" value="1"/>
</dbReference>
<dbReference type="RefSeq" id="WP_133571676.1">
    <property type="nucleotide sequence ID" value="NZ_SNYR01000001.1"/>
</dbReference>
<dbReference type="InterPro" id="IPR002173">
    <property type="entry name" value="Carboh/pur_kinase_PfkB_CS"/>
</dbReference>
<evidence type="ECO:0000256" key="2">
    <source>
        <dbReference type="ARBA" id="ARBA00022777"/>
    </source>
</evidence>